<dbReference type="FunFam" id="1.20.1070.10:FF:000048">
    <property type="entry name" value="Adhesion G protein-coupled receptor B1"/>
    <property type="match status" value="1"/>
</dbReference>
<dbReference type="Pfam" id="PF00002">
    <property type="entry name" value="7tm_2"/>
    <property type="match status" value="1"/>
</dbReference>
<dbReference type="Gene3D" id="1.20.1070.10">
    <property type="entry name" value="Rhodopsin 7-helix transmembrane proteins"/>
    <property type="match status" value="1"/>
</dbReference>
<evidence type="ECO:0000313" key="11">
    <source>
        <dbReference type="EMBL" id="KPP72960.1"/>
    </source>
</evidence>
<comment type="subcellular location">
    <subcellularLocation>
        <location evidence="1">Membrane</location>
        <topology evidence="1">Multi-pass membrane protein</topology>
    </subcellularLocation>
</comment>
<dbReference type="PRINTS" id="PR00249">
    <property type="entry name" value="GPCRSECRETIN"/>
</dbReference>
<dbReference type="GO" id="GO:0016525">
    <property type="term" value="P:negative regulation of angiogenesis"/>
    <property type="evidence" value="ECO:0007669"/>
    <property type="project" value="InterPro"/>
</dbReference>
<dbReference type="InterPro" id="IPR046338">
    <property type="entry name" value="GAIN_dom_sf"/>
</dbReference>
<feature type="transmembrane region" description="Helical" evidence="8">
    <location>
        <begin position="229"/>
        <end position="248"/>
    </location>
</feature>
<accession>A0A0P7UUU2</accession>
<dbReference type="GO" id="GO:0007189">
    <property type="term" value="P:adenylate cyclase-activating G protein-coupled receptor signaling pathway"/>
    <property type="evidence" value="ECO:0007669"/>
    <property type="project" value="TreeGrafter"/>
</dbReference>
<dbReference type="Pfam" id="PF01825">
    <property type="entry name" value="GPS"/>
    <property type="match status" value="1"/>
</dbReference>
<protein>
    <recommendedName>
        <fullName evidence="13">Brain-specific angiogenesis inhibitor 1-like</fullName>
    </recommendedName>
</protein>
<feature type="transmembrane region" description="Helical" evidence="8">
    <location>
        <begin position="190"/>
        <end position="208"/>
    </location>
</feature>
<dbReference type="GO" id="GO:0030425">
    <property type="term" value="C:dendrite"/>
    <property type="evidence" value="ECO:0007669"/>
    <property type="project" value="TreeGrafter"/>
</dbReference>
<evidence type="ECO:0000256" key="5">
    <source>
        <dbReference type="ARBA" id="ARBA00023136"/>
    </source>
</evidence>
<dbReference type="PANTHER" id="PTHR12011">
    <property type="entry name" value="ADHESION G-PROTEIN COUPLED RECEPTOR"/>
    <property type="match status" value="1"/>
</dbReference>
<feature type="transmembrane region" description="Helical" evidence="8">
    <location>
        <begin position="159"/>
        <end position="178"/>
    </location>
</feature>
<feature type="transmembrane region" description="Helical" evidence="8">
    <location>
        <begin position="312"/>
        <end position="334"/>
    </location>
</feature>
<evidence type="ECO:0008006" key="13">
    <source>
        <dbReference type="Google" id="ProtNLM"/>
    </source>
</evidence>
<reference evidence="11 12" key="1">
    <citation type="submission" date="2015-08" db="EMBL/GenBank/DDBJ databases">
        <title>The genome of the Asian arowana (Scleropages formosus).</title>
        <authorList>
            <person name="Tan M.H."/>
            <person name="Gan H.M."/>
            <person name="Croft L.J."/>
            <person name="Austin C.M."/>
        </authorList>
    </citation>
    <scope>NUCLEOTIDE SEQUENCE [LARGE SCALE GENOMIC DNA]</scope>
    <source>
        <strain evidence="11">Aro1</strain>
    </source>
</reference>
<feature type="compositionally biased region" description="Basic and acidic residues" evidence="7">
    <location>
        <begin position="645"/>
        <end position="654"/>
    </location>
</feature>
<evidence type="ECO:0000256" key="8">
    <source>
        <dbReference type="SAM" id="Phobius"/>
    </source>
</evidence>
<evidence type="ECO:0000256" key="4">
    <source>
        <dbReference type="ARBA" id="ARBA00022989"/>
    </source>
</evidence>
<dbReference type="PRINTS" id="PR01694">
    <property type="entry name" value="BAIPRECURSOR"/>
</dbReference>
<dbReference type="InterPro" id="IPR008077">
    <property type="entry name" value="GPCR_2_brain_angio_inhib"/>
</dbReference>
<evidence type="ECO:0000259" key="10">
    <source>
        <dbReference type="PROSITE" id="PS50261"/>
    </source>
</evidence>
<keyword evidence="6" id="KW-1015">Disulfide bond</keyword>
<dbReference type="GO" id="GO:0004930">
    <property type="term" value="F:G protein-coupled receptor activity"/>
    <property type="evidence" value="ECO:0007669"/>
    <property type="project" value="InterPro"/>
</dbReference>
<gene>
    <name evidence="11" type="ORF">Z043_107990</name>
</gene>
<feature type="region of interest" description="Disordered" evidence="7">
    <location>
        <begin position="590"/>
        <end position="619"/>
    </location>
</feature>
<dbReference type="Proteomes" id="UP000034805">
    <property type="component" value="Unassembled WGS sequence"/>
</dbReference>
<name>A0A0P7UUU2_SCLFO</name>
<dbReference type="EMBL" id="JARO02002321">
    <property type="protein sequence ID" value="KPP72960.1"/>
    <property type="molecule type" value="Genomic_DNA"/>
</dbReference>
<evidence type="ECO:0000256" key="2">
    <source>
        <dbReference type="ARBA" id="ARBA00022692"/>
    </source>
</evidence>
<evidence type="ECO:0000256" key="7">
    <source>
        <dbReference type="SAM" id="MobiDB-lite"/>
    </source>
</evidence>
<comment type="caution">
    <text evidence="11">The sequence shown here is derived from an EMBL/GenBank/DDBJ whole genome shotgun (WGS) entry which is preliminary data.</text>
</comment>
<dbReference type="InterPro" id="IPR000832">
    <property type="entry name" value="GPCR_2_secretin-like"/>
</dbReference>
<keyword evidence="2 8" id="KW-0812">Transmembrane</keyword>
<dbReference type="InterPro" id="IPR057244">
    <property type="entry name" value="GAIN_B"/>
</dbReference>
<dbReference type="PANTHER" id="PTHR12011:SF39">
    <property type="entry name" value="ADHESION G PROTEIN-COUPLED RECEPTOR B1"/>
    <property type="match status" value="1"/>
</dbReference>
<sequence>ADDSSSFVTGIVLYRNLGSILSLQRNNTVLNSRVISVAIKPTPSSLSAPIEIEFYHLYNGTTNQTCISWDESDTSSLLGSWSARGCRAVPVDSFRTRCVCDRLSTFAILARLNPDTNMDKTLVPSVTLIVGCGVSSLTLLLLIIIYVSVWRYIRSERSVILINFCLSIISSNALILIGQTQTRNKVVCTLVAAFLHFFFLSSFCWVLTEAWQSYMAVTGRLRNRIIRKRFLCLGWGLPALVVAVSVGFTKAKGYGTLNYCWLSLEGGLLYAFVGPAAAVVLVNMVIGILVFNKLVSKDGITDMKLKERAGASLWSSCVVLPLLALTWMSAVLAITDRRSALFQILFAIFDSLEGFVIVMVHCILRREVQEAVKCRVVDRQEDGNGDSGSSFQNGHAQLMTDFEKDVDMACRTGTLKRSSLQGEEKMAGTQQVTLQKGSNFNTLPASMAKVHLQNVADYASHTLTLKRDKSSGGRELPGAKSIYICDGELFKQLDADLTRGPTETPAAPESSSYVLLPNNASTLRAKPKEDLAKYNISIEQVPQTRLIHLSNPTSEPTPGFGLKTLPSDRVSVSCSERDSPVQNLQNISSESQMTNSLCDAGDSGNSGMMSKSETVSTLSMSSLEKIMHTRKRHQDMFQDLNRKLQHAEKDRESPPVDGKPGKRWSVSSGGSDKTNLSDKQQTPSKRAWEGIRKTHSPPSWVRKDLEPLQASPLEMKSVEWEKASATIPLVGQEIIDLQTEV</sequence>
<dbReference type="InterPro" id="IPR000203">
    <property type="entry name" value="GPS"/>
</dbReference>
<dbReference type="PROSITE" id="PS50221">
    <property type="entry name" value="GAIN_B"/>
    <property type="match status" value="1"/>
</dbReference>
<organism evidence="11 12">
    <name type="scientific">Scleropages formosus</name>
    <name type="common">Asian bonytongue</name>
    <name type="synonym">Osteoglossum formosum</name>
    <dbReference type="NCBI Taxonomy" id="113540"/>
    <lineage>
        <taxon>Eukaryota</taxon>
        <taxon>Metazoa</taxon>
        <taxon>Chordata</taxon>
        <taxon>Craniata</taxon>
        <taxon>Vertebrata</taxon>
        <taxon>Euteleostomi</taxon>
        <taxon>Actinopterygii</taxon>
        <taxon>Neopterygii</taxon>
        <taxon>Teleostei</taxon>
        <taxon>Osteoglossocephala</taxon>
        <taxon>Osteoglossomorpha</taxon>
        <taxon>Osteoglossiformes</taxon>
        <taxon>Osteoglossidae</taxon>
        <taxon>Scleropages</taxon>
    </lineage>
</organism>
<feature type="domain" description="G-protein coupled receptors family 2 profile 2" evidence="10">
    <location>
        <begin position="124"/>
        <end position="365"/>
    </location>
</feature>
<evidence type="ECO:0000313" key="12">
    <source>
        <dbReference type="Proteomes" id="UP000034805"/>
    </source>
</evidence>
<feature type="transmembrane region" description="Helical" evidence="8">
    <location>
        <begin position="122"/>
        <end position="147"/>
    </location>
</feature>
<dbReference type="InterPro" id="IPR017981">
    <property type="entry name" value="GPCR_2-like_7TM"/>
</dbReference>
<feature type="domain" description="GAIN-B" evidence="9">
    <location>
        <begin position="1"/>
        <end position="116"/>
    </location>
</feature>
<feature type="transmembrane region" description="Helical" evidence="8">
    <location>
        <begin position="268"/>
        <end position="291"/>
    </location>
</feature>
<dbReference type="GO" id="GO:0014069">
    <property type="term" value="C:postsynaptic density"/>
    <property type="evidence" value="ECO:0007669"/>
    <property type="project" value="TreeGrafter"/>
</dbReference>
<evidence type="ECO:0000256" key="1">
    <source>
        <dbReference type="ARBA" id="ARBA00004141"/>
    </source>
</evidence>
<dbReference type="GO" id="GO:0043652">
    <property type="term" value="P:engulfment of apoptotic cell"/>
    <property type="evidence" value="ECO:0007669"/>
    <property type="project" value="TreeGrafter"/>
</dbReference>
<keyword evidence="3" id="KW-0677">Repeat</keyword>
<dbReference type="GO" id="GO:0005886">
    <property type="term" value="C:plasma membrane"/>
    <property type="evidence" value="ECO:0007669"/>
    <property type="project" value="TreeGrafter"/>
</dbReference>
<feature type="non-terminal residue" evidence="11">
    <location>
        <position position="1"/>
    </location>
</feature>
<dbReference type="AlphaFoldDB" id="A0A0P7UUU2"/>
<dbReference type="STRING" id="113540.ENSSFOP00015015645"/>
<keyword evidence="4 8" id="KW-1133">Transmembrane helix</keyword>
<evidence type="ECO:0000259" key="9">
    <source>
        <dbReference type="PROSITE" id="PS50221"/>
    </source>
</evidence>
<dbReference type="GO" id="GO:0007166">
    <property type="term" value="P:cell surface receptor signaling pathway"/>
    <property type="evidence" value="ECO:0007669"/>
    <property type="project" value="InterPro"/>
</dbReference>
<dbReference type="PROSITE" id="PS50261">
    <property type="entry name" value="G_PROTEIN_RECEP_F2_4"/>
    <property type="match status" value="1"/>
</dbReference>
<feature type="region of interest" description="Disordered" evidence="7">
    <location>
        <begin position="645"/>
        <end position="705"/>
    </location>
</feature>
<dbReference type="CDD" id="cd15990">
    <property type="entry name" value="7tmB2_BAI1"/>
    <property type="match status" value="1"/>
</dbReference>
<feature type="compositionally biased region" description="Polar residues" evidence="7">
    <location>
        <begin position="665"/>
        <end position="684"/>
    </location>
</feature>
<evidence type="ECO:0000256" key="6">
    <source>
        <dbReference type="ARBA" id="ARBA00023157"/>
    </source>
</evidence>
<proteinExistence type="predicted"/>
<evidence type="ECO:0000256" key="3">
    <source>
        <dbReference type="ARBA" id="ARBA00022737"/>
    </source>
</evidence>
<keyword evidence="5 8" id="KW-0472">Membrane</keyword>
<dbReference type="SMART" id="SM00303">
    <property type="entry name" value="GPS"/>
    <property type="match status" value="1"/>
</dbReference>
<dbReference type="Gene3D" id="2.60.220.50">
    <property type="match status" value="1"/>
</dbReference>